<evidence type="ECO:0000313" key="2">
    <source>
        <dbReference type="Proteomes" id="UP001054945"/>
    </source>
</evidence>
<protein>
    <submittedName>
        <fullName evidence="1">Uncharacterized protein</fullName>
    </submittedName>
</protein>
<proteinExistence type="predicted"/>
<keyword evidence="2" id="KW-1185">Reference proteome</keyword>
<dbReference type="AlphaFoldDB" id="A0AAV4N3J0"/>
<organism evidence="1 2">
    <name type="scientific">Caerostris extrusa</name>
    <name type="common">Bark spider</name>
    <name type="synonym">Caerostris bankana</name>
    <dbReference type="NCBI Taxonomy" id="172846"/>
    <lineage>
        <taxon>Eukaryota</taxon>
        <taxon>Metazoa</taxon>
        <taxon>Ecdysozoa</taxon>
        <taxon>Arthropoda</taxon>
        <taxon>Chelicerata</taxon>
        <taxon>Arachnida</taxon>
        <taxon>Araneae</taxon>
        <taxon>Araneomorphae</taxon>
        <taxon>Entelegynae</taxon>
        <taxon>Araneoidea</taxon>
        <taxon>Araneidae</taxon>
        <taxon>Caerostris</taxon>
    </lineage>
</organism>
<comment type="caution">
    <text evidence="1">The sequence shown here is derived from an EMBL/GenBank/DDBJ whole genome shotgun (WGS) entry which is preliminary data.</text>
</comment>
<gene>
    <name evidence="1" type="ORF">CEXT_486201</name>
</gene>
<sequence length="136" mass="15900">MLQKKDVLNSYPPMMDPISSYNSVPRGKENMAVLLQRLESLCRQRSLLVRPETFQAPDEAKTDWAANHVFRPATSFTSLIARYNAFSVFSFDTIWDNYQVLLGVFVKNIVEREGFRRKLLLLVKYLLRRLLVKPFN</sequence>
<name>A0AAV4N3J0_CAEEX</name>
<dbReference type="EMBL" id="BPLR01020443">
    <property type="protein sequence ID" value="GIX78840.1"/>
    <property type="molecule type" value="Genomic_DNA"/>
</dbReference>
<evidence type="ECO:0000313" key="1">
    <source>
        <dbReference type="EMBL" id="GIX78840.1"/>
    </source>
</evidence>
<dbReference type="Proteomes" id="UP001054945">
    <property type="component" value="Unassembled WGS sequence"/>
</dbReference>
<accession>A0AAV4N3J0</accession>
<reference evidence="1 2" key="1">
    <citation type="submission" date="2021-06" db="EMBL/GenBank/DDBJ databases">
        <title>Caerostris extrusa draft genome.</title>
        <authorList>
            <person name="Kono N."/>
            <person name="Arakawa K."/>
        </authorList>
    </citation>
    <scope>NUCLEOTIDE SEQUENCE [LARGE SCALE GENOMIC DNA]</scope>
</reference>